<dbReference type="EMBL" id="KT342856">
    <property type="protein sequence ID" value="ANA08037.1"/>
    <property type="molecule type" value="Genomic_DNA"/>
</dbReference>
<keyword evidence="1" id="KW-0472">Membrane</keyword>
<evidence type="ECO:0000256" key="1">
    <source>
        <dbReference type="SAM" id="Phobius"/>
    </source>
</evidence>
<keyword evidence="1" id="KW-1133">Transmembrane helix</keyword>
<feature type="transmembrane region" description="Helical" evidence="1">
    <location>
        <begin position="107"/>
        <end position="125"/>
    </location>
</feature>
<feature type="transmembrane region" description="Helical" evidence="1">
    <location>
        <begin position="40"/>
        <end position="60"/>
    </location>
</feature>
<sequence>MSWLASVFTIGLLGLFAWPFAPMHQRTILAAGGGTLQDTMHLVLSGADTFLFFLAMIFGAGTSGRRFRMFSLATIAVVLACGAYTGMSGAKVSANDPTPWLGVTERIAVFGSMLWIAVASICLMSRPERR</sequence>
<feature type="transmembrane region" description="Helical" evidence="1">
    <location>
        <begin position="67"/>
        <end position="87"/>
    </location>
</feature>
<protein>
    <submittedName>
        <fullName evidence="2">Uncharacterized protein</fullName>
    </submittedName>
</protein>
<gene>
    <name evidence="2" type="ORF">5G4_008</name>
</gene>
<reference evidence="2" key="1">
    <citation type="submission" date="2015-07" db="EMBL/GenBank/DDBJ databases">
        <title>Exploring the genomic information of specific uncultured soil bacteria through a new metagenomic library-based strategy.</title>
        <authorList>
            <person name="Liu Y."/>
            <person name="Zhang R."/>
        </authorList>
    </citation>
    <scope>NUCLEOTIDE SEQUENCE</scope>
</reference>
<evidence type="ECO:0000313" key="2">
    <source>
        <dbReference type="EMBL" id="ANA08037.1"/>
    </source>
</evidence>
<proteinExistence type="predicted"/>
<dbReference type="AlphaFoldDB" id="A0A166H2Q9"/>
<name>A0A166H2Q9_9BACT</name>
<accession>A0A166H2Q9</accession>
<organism evidence="2">
    <name type="scientific">uncultured bacterium 5G4</name>
    <dbReference type="NCBI Taxonomy" id="1701326"/>
    <lineage>
        <taxon>Bacteria</taxon>
        <taxon>environmental samples</taxon>
    </lineage>
</organism>
<keyword evidence="1" id="KW-0812">Transmembrane</keyword>